<dbReference type="Gene3D" id="3.90.740.10">
    <property type="entry name" value="Valyl/Leucyl/Isoleucyl-tRNA synthetase, editing domain"/>
    <property type="match status" value="1"/>
</dbReference>
<name>A0AAV4HYH3_9GAST</name>
<comment type="similarity">
    <text evidence="2">Belongs to the class-I aminoacyl-tRNA synthetase family.</text>
</comment>
<dbReference type="GO" id="GO:0005739">
    <property type="term" value="C:mitochondrion"/>
    <property type="evidence" value="ECO:0007669"/>
    <property type="project" value="UniProtKB-SubCell"/>
</dbReference>
<dbReference type="GO" id="GO:0004822">
    <property type="term" value="F:isoleucine-tRNA ligase activity"/>
    <property type="evidence" value="ECO:0007669"/>
    <property type="project" value="UniProtKB-EC"/>
</dbReference>
<evidence type="ECO:0000256" key="12">
    <source>
        <dbReference type="ARBA" id="ARBA00048359"/>
    </source>
</evidence>
<dbReference type="InterPro" id="IPR009080">
    <property type="entry name" value="tRNAsynth_Ia_anticodon-bd"/>
</dbReference>
<comment type="catalytic activity">
    <reaction evidence="12">
        <text>tRNA(Ile) + L-isoleucine + ATP = L-isoleucyl-tRNA(Ile) + AMP + diphosphate</text>
        <dbReference type="Rhea" id="RHEA:11060"/>
        <dbReference type="Rhea" id="RHEA-COMP:9666"/>
        <dbReference type="Rhea" id="RHEA-COMP:9695"/>
        <dbReference type="ChEBI" id="CHEBI:30616"/>
        <dbReference type="ChEBI" id="CHEBI:33019"/>
        <dbReference type="ChEBI" id="CHEBI:58045"/>
        <dbReference type="ChEBI" id="CHEBI:78442"/>
        <dbReference type="ChEBI" id="CHEBI:78528"/>
        <dbReference type="ChEBI" id="CHEBI:456215"/>
        <dbReference type="EC" id="6.1.1.5"/>
    </reaction>
</comment>
<keyword evidence="9" id="KW-0648">Protein biosynthesis</keyword>
<dbReference type="FunFam" id="3.40.50.620:FF:000111">
    <property type="entry name" value="Mitochondrial isoleucyl-tRNA synthetase"/>
    <property type="match status" value="1"/>
</dbReference>
<feature type="non-terminal residue" evidence="14">
    <location>
        <position position="1369"/>
    </location>
</feature>
<dbReference type="FunFam" id="3.40.50.620:FF:000128">
    <property type="entry name" value="Isoleucyl-tRNA synthetase 2, mitochondrial"/>
    <property type="match status" value="1"/>
</dbReference>
<evidence type="ECO:0000256" key="4">
    <source>
        <dbReference type="ARBA" id="ARBA00022490"/>
    </source>
</evidence>
<dbReference type="InterPro" id="IPR000477">
    <property type="entry name" value="RT_dom"/>
</dbReference>
<evidence type="ECO:0000313" key="15">
    <source>
        <dbReference type="Proteomes" id="UP000762676"/>
    </source>
</evidence>
<evidence type="ECO:0000256" key="11">
    <source>
        <dbReference type="ARBA" id="ARBA00032665"/>
    </source>
</evidence>
<evidence type="ECO:0000256" key="2">
    <source>
        <dbReference type="ARBA" id="ARBA00005594"/>
    </source>
</evidence>
<sequence length="1369" mass="156832">MFCGVTSLLRRTPKNNFNCPVCLKSRSSKQKSEQLSANKAGRSKRFSNTLNLPKTSFPLTIKNGAAASREKSIQMMVGFQSLYKWQREQDWNQSFVLHDGPPYANGKTHVGHVVNKVLKDITNRYKVLKKHKVHFIPGWDCHGMPIEIKAVVNPCGEYQHLPPIEIRKKARALAQKVVEEQKKSFLQWGIMGDWTSVYKTLSQDYESAQLSVFYEIYKKGYIYRDYMPVYWSPSAQTALAEAELEYNPEHISKSVYVKFPLVSVRHQFKAAIGESAQIWAVVWTTTPWTLPFNQALCYNPKLRYTFVKGTKNSDVFLCEAQFVEKLKTLLNEDLQTLFSVDGFTLETLMYKHPLSDELLPFVASNHVTSGKGTGLVHTAPAHGHDDFNVASIYNLSKECHVDGRGVYVSGVDKALLGKTVGVDADDADLINKRRQAKNDKEVYENLHRVIRKKCDEAKEVWLNGKCKEINQQQNNKQHMMYKTIEEVVGRKTCSPLGCLKAKNSDIIMGKEKLLERWAEYTGELFDDDRKDHDVMKRNFAGLPILEDEVRSAIRKMKTGKATCPDGVSIELIEALEDYGTEQVTALLNNIYETGNIPADISKSIFIALPKKPGAVECEHHRTISLMSHITKILLRVIMMRVRNKIKPEIAAEQCGFVEGKGTTNAVFTLRVLIERALEVQKDVYLCFIDYTKAFDRVRHDKIIKELIHLHIDGKDLRFIKNMYWEQTAAIRVEGEVSLFQKIKRGVRQGCVLSPDLFSLYSEVIMRHIEDYPGIKVRGHNINNLRYADDTVLIAENESNLQKLLDVVYSESQKKGLELNSKKTEVMVISRKANFLPVNVTVNKNKLTQRENFKYLGTLISSDGRSDTEIQARIAQAKATFQKMKSILTNPYVSIQTRKRVLECYIERILMYGSEAWTITNKFKKKLEAIEMWFLRRMLKILWTAKKTNEKVLQEAQILSALHPFVLRVKDYVHSYPYDWRTKKPVIIRASQQWFINTRQLCPLAVESLQNVKITPEQSKNSMIAELYSRPYWCISRQRTWGVPIPVFYNKMSRQPLICRETIEHVKQLFLQHGSDCWWGLPMTDLLPDSLLAQIGKGKSNDYEKGNDILDVWFDSGVSWASVLKDVEGEADVYMEGIDQFKGWFQTSLLTSVAVKGTAPYRQIVTHGFATDEAGMKMSKSVGNVIEPEFVINGGKNKEISPSYGVDVLRWWVAHSHHHQNINIGPSLLKQFSEDVFKVRKCLRHMLGNLSDFDPIVDCLPYVELTAVDKYMLYNLHCAMIQIEESYESISYNKVIQNVEKFVYSDLSTFYFNNTKDRCYCSEAGDPARRSSQTVQYYMTKALTSAIAPIIPHLAEEVYQHLPGTDTDSS</sequence>
<dbReference type="Gene3D" id="1.10.730.20">
    <property type="match status" value="1"/>
</dbReference>
<dbReference type="PRINTS" id="PR00984">
    <property type="entry name" value="TRNASYNTHILE"/>
</dbReference>
<dbReference type="InterPro" id="IPR009008">
    <property type="entry name" value="Val/Leu/Ile-tRNA-synth_edit"/>
</dbReference>
<keyword evidence="5 14" id="KW-0436">Ligase</keyword>
<dbReference type="Pfam" id="PF00133">
    <property type="entry name" value="tRNA-synt_1"/>
    <property type="match status" value="1"/>
</dbReference>
<evidence type="ECO:0000256" key="8">
    <source>
        <dbReference type="ARBA" id="ARBA00022840"/>
    </source>
</evidence>
<dbReference type="GO" id="GO:0006428">
    <property type="term" value="P:isoleucyl-tRNA aminoacylation"/>
    <property type="evidence" value="ECO:0007669"/>
    <property type="project" value="InterPro"/>
</dbReference>
<dbReference type="SUPFAM" id="SSF47323">
    <property type="entry name" value="Anticodon-binding domain of a subclass of class I aminoacyl-tRNA synthetases"/>
    <property type="match status" value="1"/>
</dbReference>
<dbReference type="EC" id="6.1.1.5" evidence="3"/>
<dbReference type="InterPro" id="IPR050081">
    <property type="entry name" value="Ile-tRNA_ligase"/>
</dbReference>
<evidence type="ECO:0000313" key="14">
    <source>
        <dbReference type="EMBL" id="GFS02476.1"/>
    </source>
</evidence>
<keyword evidence="8" id="KW-0067">ATP-binding</keyword>
<dbReference type="Gene3D" id="3.40.50.620">
    <property type="entry name" value="HUPs"/>
    <property type="match status" value="2"/>
</dbReference>
<protein>
    <recommendedName>
        <fullName evidence="3">isoleucine--tRNA ligase</fullName>
        <ecNumber evidence="3">6.1.1.5</ecNumber>
    </recommendedName>
    <alternativeName>
        <fullName evidence="11">Isoleucyl-tRNA synthetase</fullName>
    </alternativeName>
</protein>
<dbReference type="GO" id="GO:0002161">
    <property type="term" value="F:aminoacyl-tRNA deacylase activity"/>
    <property type="evidence" value="ECO:0007669"/>
    <property type="project" value="InterPro"/>
</dbReference>
<dbReference type="GO" id="GO:0000049">
    <property type="term" value="F:tRNA binding"/>
    <property type="evidence" value="ECO:0007669"/>
    <property type="project" value="InterPro"/>
</dbReference>
<dbReference type="Gene3D" id="1.10.10.830">
    <property type="entry name" value="Ile-tRNA synthetase CP2 domain-like"/>
    <property type="match status" value="1"/>
</dbReference>
<dbReference type="GO" id="GO:0046872">
    <property type="term" value="F:metal ion binding"/>
    <property type="evidence" value="ECO:0007669"/>
    <property type="project" value="UniProtKB-KW"/>
</dbReference>
<keyword evidence="7" id="KW-0547">Nucleotide-binding</keyword>
<keyword evidence="6" id="KW-0479">Metal-binding</keyword>
<accession>A0AAV4HYH3</accession>
<dbReference type="SUPFAM" id="SSF56672">
    <property type="entry name" value="DNA/RNA polymerases"/>
    <property type="match status" value="1"/>
</dbReference>
<dbReference type="PANTHER" id="PTHR42765">
    <property type="entry name" value="SOLEUCYL-TRNA SYNTHETASE"/>
    <property type="match status" value="1"/>
</dbReference>
<keyword evidence="4" id="KW-0963">Cytoplasm</keyword>
<evidence type="ECO:0000256" key="6">
    <source>
        <dbReference type="ARBA" id="ARBA00022723"/>
    </source>
</evidence>
<evidence type="ECO:0000259" key="13">
    <source>
        <dbReference type="PROSITE" id="PS50878"/>
    </source>
</evidence>
<dbReference type="PROSITE" id="PS50878">
    <property type="entry name" value="RT_POL"/>
    <property type="match status" value="1"/>
</dbReference>
<evidence type="ECO:0000256" key="1">
    <source>
        <dbReference type="ARBA" id="ARBA00004173"/>
    </source>
</evidence>
<dbReference type="InterPro" id="IPR002301">
    <property type="entry name" value="Ile-tRNA-ligase"/>
</dbReference>
<dbReference type="InterPro" id="IPR043502">
    <property type="entry name" value="DNA/RNA_pol_sf"/>
</dbReference>
<evidence type="ECO:0000256" key="9">
    <source>
        <dbReference type="ARBA" id="ARBA00022917"/>
    </source>
</evidence>
<gene>
    <name evidence="14" type="ORF">ElyMa_004607800</name>
</gene>
<dbReference type="GO" id="GO:0005524">
    <property type="term" value="F:ATP binding"/>
    <property type="evidence" value="ECO:0007669"/>
    <property type="project" value="UniProtKB-KW"/>
</dbReference>
<dbReference type="EMBL" id="BMAT01009245">
    <property type="protein sequence ID" value="GFS02476.1"/>
    <property type="molecule type" value="Genomic_DNA"/>
</dbReference>
<dbReference type="PANTHER" id="PTHR42765:SF1">
    <property type="entry name" value="ISOLEUCINE--TRNA LIGASE, MITOCHONDRIAL"/>
    <property type="match status" value="1"/>
</dbReference>
<dbReference type="CDD" id="cd01650">
    <property type="entry name" value="RT_nLTR_like"/>
    <property type="match status" value="1"/>
</dbReference>
<evidence type="ECO:0000256" key="7">
    <source>
        <dbReference type="ARBA" id="ARBA00022741"/>
    </source>
</evidence>
<keyword evidence="15" id="KW-1185">Reference proteome</keyword>
<dbReference type="InterPro" id="IPR013155">
    <property type="entry name" value="M/V/L/I-tRNA-synth_anticd-bd"/>
</dbReference>
<dbReference type="InterPro" id="IPR002300">
    <property type="entry name" value="aa-tRNA-synth_Ia"/>
</dbReference>
<evidence type="ECO:0000256" key="10">
    <source>
        <dbReference type="ARBA" id="ARBA00023146"/>
    </source>
</evidence>
<comment type="subcellular location">
    <subcellularLocation>
        <location evidence="1">Mitochondrion</location>
    </subcellularLocation>
</comment>
<dbReference type="Pfam" id="PF08264">
    <property type="entry name" value="Anticodon_1"/>
    <property type="match status" value="1"/>
</dbReference>
<dbReference type="SUPFAM" id="SSF50677">
    <property type="entry name" value="ValRS/IleRS/LeuRS editing domain"/>
    <property type="match status" value="1"/>
</dbReference>
<organism evidence="14 15">
    <name type="scientific">Elysia marginata</name>
    <dbReference type="NCBI Taxonomy" id="1093978"/>
    <lineage>
        <taxon>Eukaryota</taxon>
        <taxon>Metazoa</taxon>
        <taxon>Spiralia</taxon>
        <taxon>Lophotrochozoa</taxon>
        <taxon>Mollusca</taxon>
        <taxon>Gastropoda</taxon>
        <taxon>Heterobranchia</taxon>
        <taxon>Euthyneura</taxon>
        <taxon>Panpulmonata</taxon>
        <taxon>Sacoglossa</taxon>
        <taxon>Placobranchoidea</taxon>
        <taxon>Plakobranchidae</taxon>
        <taxon>Elysia</taxon>
    </lineage>
</organism>
<keyword evidence="10" id="KW-0030">Aminoacyl-tRNA synthetase</keyword>
<reference evidence="14 15" key="1">
    <citation type="journal article" date="2021" name="Elife">
        <title>Chloroplast acquisition without the gene transfer in kleptoplastic sea slugs, Plakobranchus ocellatus.</title>
        <authorList>
            <person name="Maeda T."/>
            <person name="Takahashi S."/>
            <person name="Yoshida T."/>
            <person name="Shimamura S."/>
            <person name="Takaki Y."/>
            <person name="Nagai Y."/>
            <person name="Toyoda A."/>
            <person name="Suzuki Y."/>
            <person name="Arimoto A."/>
            <person name="Ishii H."/>
            <person name="Satoh N."/>
            <person name="Nishiyama T."/>
            <person name="Hasebe M."/>
            <person name="Maruyama T."/>
            <person name="Minagawa J."/>
            <person name="Obokata J."/>
            <person name="Shigenobu S."/>
        </authorList>
    </citation>
    <scope>NUCLEOTIDE SEQUENCE [LARGE SCALE GENOMIC DNA]</scope>
</reference>
<dbReference type="FunFam" id="3.90.740.10:FF:000009">
    <property type="entry name" value="Isoleucyl-tRNA synthetase 2, mitochondrial"/>
    <property type="match status" value="1"/>
</dbReference>
<dbReference type="CDD" id="cd07960">
    <property type="entry name" value="Anticodon_Ia_Ile_BEm"/>
    <property type="match status" value="1"/>
</dbReference>
<dbReference type="Proteomes" id="UP000762676">
    <property type="component" value="Unassembled WGS sequence"/>
</dbReference>
<evidence type="ECO:0000256" key="5">
    <source>
        <dbReference type="ARBA" id="ARBA00022598"/>
    </source>
</evidence>
<dbReference type="SUPFAM" id="SSF52374">
    <property type="entry name" value="Nucleotidylyl transferase"/>
    <property type="match status" value="1"/>
</dbReference>
<feature type="domain" description="Reverse transcriptase" evidence="13">
    <location>
        <begin position="589"/>
        <end position="859"/>
    </location>
</feature>
<proteinExistence type="inferred from homology"/>
<dbReference type="InterPro" id="IPR014729">
    <property type="entry name" value="Rossmann-like_a/b/a_fold"/>
</dbReference>
<dbReference type="GO" id="GO:0032543">
    <property type="term" value="P:mitochondrial translation"/>
    <property type="evidence" value="ECO:0007669"/>
    <property type="project" value="TreeGrafter"/>
</dbReference>
<comment type="caution">
    <text evidence="14">The sequence shown here is derived from an EMBL/GenBank/DDBJ whole genome shotgun (WGS) entry which is preliminary data.</text>
</comment>
<dbReference type="InterPro" id="IPR033708">
    <property type="entry name" value="Anticodon_Ile_BEm"/>
</dbReference>
<evidence type="ECO:0000256" key="3">
    <source>
        <dbReference type="ARBA" id="ARBA00013165"/>
    </source>
</evidence>